<name>L2GX61_VAVCU</name>
<protein>
    <recommendedName>
        <fullName evidence="8">Peptidase M48 domain-containing protein</fullName>
    </recommendedName>
</protein>
<feature type="domain" description="Peptidase M48" evidence="8">
    <location>
        <begin position="247"/>
        <end position="411"/>
    </location>
</feature>
<evidence type="ECO:0000256" key="3">
    <source>
        <dbReference type="ARBA" id="ARBA00022801"/>
    </source>
</evidence>
<keyword evidence="7" id="KW-0472">Membrane</keyword>
<feature type="transmembrane region" description="Helical" evidence="7">
    <location>
        <begin position="7"/>
        <end position="30"/>
    </location>
</feature>
<dbReference type="STRING" id="948595.L2GX61"/>
<dbReference type="Pfam" id="PF01435">
    <property type="entry name" value="Peptidase_M48"/>
    <property type="match status" value="1"/>
</dbReference>
<evidence type="ECO:0000256" key="5">
    <source>
        <dbReference type="ARBA" id="ARBA00023049"/>
    </source>
</evidence>
<organism evidence="9 10">
    <name type="scientific">Vavraia culicis (isolate floridensis)</name>
    <name type="common">Microsporidian parasite</name>
    <dbReference type="NCBI Taxonomy" id="948595"/>
    <lineage>
        <taxon>Eukaryota</taxon>
        <taxon>Fungi</taxon>
        <taxon>Fungi incertae sedis</taxon>
        <taxon>Microsporidia</taxon>
        <taxon>Pleistophoridae</taxon>
        <taxon>Vavraia</taxon>
    </lineage>
</organism>
<evidence type="ECO:0000256" key="7">
    <source>
        <dbReference type="SAM" id="Phobius"/>
    </source>
</evidence>
<proteinExistence type="inferred from homology"/>
<keyword evidence="7" id="KW-1133">Transmembrane helix</keyword>
<keyword evidence="3 6" id="KW-0378">Hydrolase</keyword>
<dbReference type="GeneID" id="19878201"/>
<evidence type="ECO:0000256" key="1">
    <source>
        <dbReference type="ARBA" id="ARBA00022670"/>
    </source>
</evidence>
<dbReference type="RefSeq" id="XP_008073330.1">
    <property type="nucleotide sequence ID" value="XM_008075139.1"/>
</dbReference>
<keyword evidence="2" id="KW-0479">Metal-binding</keyword>
<evidence type="ECO:0000256" key="6">
    <source>
        <dbReference type="RuleBase" id="RU003983"/>
    </source>
</evidence>
<dbReference type="OMA" id="HEIGHSE"/>
<keyword evidence="7" id="KW-0812">Transmembrane</keyword>
<dbReference type="AlphaFoldDB" id="L2GX61"/>
<dbReference type="EMBL" id="GL877406">
    <property type="protein sequence ID" value="ELA48271.1"/>
    <property type="molecule type" value="Genomic_DNA"/>
</dbReference>
<dbReference type="InParanoid" id="L2GX61"/>
<sequence>MKNHYSYAIYFVFTVTVIIIFIELMNAMYFRFVLSEDMVGFRKGQMVYELAEKNKTSFLSSQIKGSESRIMSVLVDIVKTLFLIFVSLLFLNRTFQKFGMRVASGNISIVKRDFRNLTRKEINFLCLVAGLFILNKLVLQIVSKDKISKYFALKISLMGIIGYLLVLPLAIFLAYVLLEYFGKKIIVACYLAYIIKILPDVLINDNVNFDKMEQVDVKSFPDDIQHLLYKYHLEDSVFKEKIPGSEKNAALIGYGKGARMEIYGNFTETDQDQLFSVFLHEIGHAKENTLMRKTIIYITLLIIELLFMLYIYDTISAKFTTEIISVFTAFVLLVFVYRALLRQWLLMVYKIASQQSEINSDMFAKEHEYGRELAETLFNIVIDANDFLKPTAIYNFLRSGHPAIYARIDYLGE</sequence>
<feature type="transmembrane region" description="Helical" evidence="7">
    <location>
        <begin position="323"/>
        <end position="341"/>
    </location>
</feature>
<comment type="cofactor">
    <cofactor evidence="6">
        <name>Zn(2+)</name>
        <dbReference type="ChEBI" id="CHEBI:29105"/>
    </cofactor>
    <text evidence="6">Binds 1 zinc ion per subunit.</text>
</comment>
<keyword evidence="4 6" id="KW-0862">Zinc</keyword>
<evidence type="ECO:0000313" key="9">
    <source>
        <dbReference type="EMBL" id="ELA48271.1"/>
    </source>
</evidence>
<dbReference type="GO" id="GO:0046872">
    <property type="term" value="F:metal ion binding"/>
    <property type="evidence" value="ECO:0007669"/>
    <property type="project" value="UniProtKB-KW"/>
</dbReference>
<feature type="transmembrane region" description="Helical" evidence="7">
    <location>
        <begin position="122"/>
        <end position="143"/>
    </location>
</feature>
<dbReference type="HOGENOM" id="CLU_055667_0_0_1"/>
<feature type="transmembrane region" description="Helical" evidence="7">
    <location>
        <begin position="294"/>
        <end position="311"/>
    </location>
</feature>
<keyword evidence="10" id="KW-1185">Reference proteome</keyword>
<accession>L2GX61</accession>
<dbReference type="VEuPathDB" id="MicrosporidiaDB:VCUG_00312"/>
<evidence type="ECO:0000256" key="4">
    <source>
        <dbReference type="ARBA" id="ARBA00022833"/>
    </source>
</evidence>
<feature type="transmembrane region" description="Helical" evidence="7">
    <location>
        <begin position="155"/>
        <end position="178"/>
    </location>
</feature>
<keyword evidence="1 6" id="KW-0645">Protease</keyword>
<gene>
    <name evidence="9" type="ORF">VCUG_00312</name>
</gene>
<dbReference type="InterPro" id="IPR001915">
    <property type="entry name" value="Peptidase_M48"/>
</dbReference>
<evidence type="ECO:0000259" key="8">
    <source>
        <dbReference type="Pfam" id="PF01435"/>
    </source>
</evidence>
<dbReference type="OrthoDB" id="360839at2759"/>
<feature type="transmembrane region" description="Helical" evidence="7">
    <location>
        <begin position="70"/>
        <end position="91"/>
    </location>
</feature>
<comment type="similarity">
    <text evidence="6">Belongs to the peptidase M48 family.</text>
</comment>
<dbReference type="Proteomes" id="UP000011081">
    <property type="component" value="Unassembled WGS sequence"/>
</dbReference>
<evidence type="ECO:0000313" key="10">
    <source>
        <dbReference type="Proteomes" id="UP000011081"/>
    </source>
</evidence>
<keyword evidence="5 6" id="KW-0482">Metalloprotease</keyword>
<reference evidence="10" key="1">
    <citation type="submission" date="2011-03" db="EMBL/GenBank/DDBJ databases">
        <title>The genome sequence of Vavraia culicis strain floridensis.</title>
        <authorList>
            <consortium name="The Broad Institute Genome Sequencing Platform"/>
            <person name="Cuomo C."/>
            <person name="Becnel J."/>
            <person name="Sanscrainte N."/>
            <person name="Young S.K."/>
            <person name="Zeng Q."/>
            <person name="Gargeya S."/>
            <person name="Fitzgerald M."/>
            <person name="Haas B."/>
            <person name="Abouelleil A."/>
            <person name="Alvarado L."/>
            <person name="Arachchi H.M."/>
            <person name="Berlin A."/>
            <person name="Chapman S.B."/>
            <person name="Gearin G."/>
            <person name="Goldberg J."/>
            <person name="Griggs A."/>
            <person name="Gujja S."/>
            <person name="Hansen M."/>
            <person name="Heiman D."/>
            <person name="Howarth C."/>
            <person name="Larimer J."/>
            <person name="Lui A."/>
            <person name="MacDonald P.J.P."/>
            <person name="McCowen C."/>
            <person name="Montmayeur A."/>
            <person name="Murphy C."/>
            <person name="Neiman D."/>
            <person name="Pearson M."/>
            <person name="Priest M."/>
            <person name="Roberts A."/>
            <person name="Saif S."/>
            <person name="Shea T."/>
            <person name="Sisk P."/>
            <person name="Stolte C."/>
            <person name="Sykes S."/>
            <person name="Wortman J."/>
            <person name="Nusbaum C."/>
            <person name="Birren B."/>
        </authorList>
    </citation>
    <scope>NUCLEOTIDE SEQUENCE [LARGE SCALE GENOMIC DNA]</scope>
    <source>
        <strain evidence="10">floridensis</strain>
    </source>
</reference>
<evidence type="ECO:0000256" key="2">
    <source>
        <dbReference type="ARBA" id="ARBA00022723"/>
    </source>
</evidence>
<dbReference type="GO" id="GO:0006508">
    <property type="term" value="P:proteolysis"/>
    <property type="evidence" value="ECO:0007669"/>
    <property type="project" value="UniProtKB-KW"/>
</dbReference>
<dbReference type="GO" id="GO:0004222">
    <property type="term" value="F:metalloendopeptidase activity"/>
    <property type="evidence" value="ECO:0007669"/>
    <property type="project" value="InterPro"/>
</dbReference>